<reference evidence="2" key="1">
    <citation type="journal article" date="2023" name="Mol. Phylogenet. Evol.">
        <title>Genome-scale phylogeny and comparative genomics of the fungal order Sordariales.</title>
        <authorList>
            <person name="Hensen N."/>
            <person name="Bonometti L."/>
            <person name="Westerberg I."/>
            <person name="Brannstrom I.O."/>
            <person name="Guillou S."/>
            <person name="Cros-Aarteil S."/>
            <person name="Calhoun S."/>
            <person name="Haridas S."/>
            <person name="Kuo A."/>
            <person name="Mondo S."/>
            <person name="Pangilinan J."/>
            <person name="Riley R."/>
            <person name="LaButti K."/>
            <person name="Andreopoulos B."/>
            <person name="Lipzen A."/>
            <person name="Chen C."/>
            <person name="Yan M."/>
            <person name="Daum C."/>
            <person name="Ng V."/>
            <person name="Clum A."/>
            <person name="Steindorff A."/>
            <person name="Ohm R.A."/>
            <person name="Martin F."/>
            <person name="Silar P."/>
            <person name="Natvig D.O."/>
            <person name="Lalanne C."/>
            <person name="Gautier V."/>
            <person name="Ament-Velasquez S.L."/>
            <person name="Kruys A."/>
            <person name="Hutchinson M.I."/>
            <person name="Powell A.J."/>
            <person name="Barry K."/>
            <person name="Miller A.N."/>
            <person name="Grigoriev I.V."/>
            <person name="Debuchy R."/>
            <person name="Gladieux P."/>
            <person name="Hiltunen Thoren M."/>
            <person name="Johannesson H."/>
        </authorList>
    </citation>
    <scope>NUCLEOTIDE SEQUENCE</scope>
    <source>
        <strain evidence="2">CBS 538.74</strain>
    </source>
</reference>
<evidence type="ECO:0000313" key="2">
    <source>
        <dbReference type="EMBL" id="KAK4148657.1"/>
    </source>
</evidence>
<evidence type="ECO:0000256" key="1">
    <source>
        <dbReference type="SAM" id="MobiDB-lite"/>
    </source>
</evidence>
<feature type="region of interest" description="Disordered" evidence="1">
    <location>
        <begin position="487"/>
        <end position="577"/>
    </location>
</feature>
<dbReference type="Pfam" id="PF11917">
    <property type="entry name" value="DUF3435"/>
    <property type="match status" value="1"/>
</dbReference>
<organism evidence="2 3">
    <name type="scientific">Chaetomidium leptoderma</name>
    <dbReference type="NCBI Taxonomy" id="669021"/>
    <lineage>
        <taxon>Eukaryota</taxon>
        <taxon>Fungi</taxon>
        <taxon>Dikarya</taxon>
        <taxon>Ascomycota</taxon>
        <taxon>Pezizomycotina</taxon>
        <taxon>Sordariomycetes</taxon>
        <taxon>Sordariomycetidae</taxon>
        <taxon>Sordariales</taxon>
        <taxon>Chaetomiaceae</taxon>
        <taxon>Chaetomidium</taxon>
    </lineage>
</organism>
<protein>
    <submittedName>
        <fullName evidence="2">Uncharacterized protein</fullName>
    </submittedName>
</protein>
<dbReference type="AlphaFoldDB" id="A0AAN6ZRW7"/>
<dbReference type="PANTHER" id="PTHR37535">
    <property type="entry name" value="FLUG DOMAIN PROTEIN"/>
    <property type="match status" value="1"/>
</dbReference>
<proteinExistence type="predicted"/>
<keyword evidence="3" id="KW-1185">Reference proteome</keyword>
<feature type="compositionally biased region" description="Acidic residues" evidence="1">
    <location>
        <begin position="536"/>
        <end position="560"/>
    </location>
</feature>
<feature type="compositionally biased region" description="Basic and acidic residues" evidence="1">
    <location>
        <begin position="487"/>
        <end position="518"/>
    </location>
</feature>
<accession>A0AAN6ZRW7</accession>
<gene>
    <name evidence="2" type="ORF">C8A00DRAFT_38769</name>
</gene>
<dbReference type="PANTHER" id="PTHR37535:SF3">
    <property type="entry name" value="FLUG DOMAIN-CONTAINING PROTEIN"/>
    <property type="match status" value="1"/>
</dbReference>
<sequence length="635" mass="71728">MSAQPAEQQRALQELFADVRLEPKEDGPLVEDDTKRKIERIWKLWERFCRLAGIDSDRVWEDFLLLRDTATEAIKVFLASYVRNSTQMRFVLDAREREEVPAWIYEQLAPDEGLLTESPYRKIAARPSDIRKLLLNLWVKAAYIRCTPLTRLYLHVIDLLSGLGGFRPKSLISMKFSQFRLAFVTLPDGRSRLACQVYVERVKQKRRQKCRPKSSAWIEFTVMANPDPLFDLPGLIVCLGIARDAFQAGYTSPDDLYTRPLRERAKYVPLKWKPSMLDENIVNISDTTLRDVWERTCLVSGARDVPRYYCLRVGAGGRTQGALGEVLHCYIFSNSIDVFKNSYQASLQANLMELLTEEAKQDRPFLDAQGDLLFDADEDAPIDLTPEELAEFELRDDITTLRSRIREAAGRERTLLRDRCGAEIKRLSDLRLRLKRAEFFDQIDEHRARGIPTDGIRSRALEERKALSLTNSGAAIAQFLEASDMPSDRARIDESPMGRVTKKETKRGAPEALGSERIKRPRHLRGLDDTGAELVIGEDDSMTAGDTIEDDDGSDWDAGDDGNCSSDTSADGDEEDPETLATVFQALQGRAASKMAPCAATQNSPPPSTPNTVFSEEPPPPYTSRVNSPLKRGRF</sequence>
<dbReference type="EMBL" id="MU857292">
    <property type="protein sequence ID" value="KAK4148657.1"/>
    <property type="molecule type" value="Genomic_DNA"/>
</dbReference>
<dbReference type="InterPro" id="IPR021842">
    <property type="entry name" value="DUF3435"/>
</dbReference>
<evidence type="ECO:0000313" key="3">
    <source>
        <dbReference type="Proteomes" id="UP001302745"/>
    </source>
</evidence>
<name>A0AAN6ZRW7_9PEZI</name>
<feature type="region of interest" description="Disordered" evidence="1">
    <location>
        <begin position="590"/>
        <end position="635"/>
    </location>
</feature>
<reference evidence="2" key="2">
    <citation type="submission" date="2023-05" db="EMBL/GenBank/DDBJ databases">
        <authorList>
            <consortium name="Lawrence Berkeley National Laboratory"/>
            <person name="Steindorff A."/>
            <person name="Hensen N."/>
            <person name="Bonometti L."/>
            <person name="Westerberg I."/>
            <person name="Brannstrom I.O."/>
            <person name="Guillou S."/>
            <person name="Cros-Aarteil S."/>
            <person name="Calhoun S."/>
            <person name="Haridas S."/>
            <person name="Kuo A."/>
            <person name="Mondo S."/>
            <person name="Pangilinan J."/>
            <person name="Riley R."/>
            <person name="Labutti K."/>
            <person name="Andreopoulos B."/>
            <person name="Lipzen A."/>
            <person name="Chen C."/>
            <person name="Yanf M."/>
            <person name="Daum C."/>
            <person name="Ng V."/>
            <person name="Clum A."/>
            <person name="Ohm R."/>
            <person name="Martin F."/>
            <person name="Silar P."/>
            <person name="Natvig D."/>
            <person name="Lalanne C."/>
            <person name="Gautier V."/>
            <person name="Ament-Velasquez S.L."/>
            <person name="Kruys A."/>
            <person name="Hutchinson M.I."/>
            <person name="Powell A.J."/>
            <person name="Barry K."/>
            <person name="Miller A.N."/>
            <person name="Grigoriev I.V."/>
            <person name="Debuchy R."/>
            <person name="Gladieux P."/>
            <person name="Thoren M.H."/>
            <person name="Johannesson H."/>
        </authorList>
    </citation>
    <scope>NUCLEOTIDE SEQUENCE</scope>
    <source>
        <strain evidence="2">CBS 538.74</strain>
    </source>
</reference>
<dbReference type="Proteomes" id="UP001302745">
    <property type="component" value="Unassembled WGS sequence"/>
</dbReference>
<comment type="caution">
    <text evidence="2">The sequence shown here is derived from an EMBL/GenBank/DDBJ whole genome shotgun (WGS) entry which is preliminary data.</text>
</comment>